<dbReference type="AlphaFoldDB" id="A0A401TIB0"/>
<dbReference type="PROSITE" id="PS50176">
    <property type="entry name" value="ARM_REPEAT"/>
    <property type="match status" value="1"/>
</dbReference>
<evidence type="ECO:0000256" key="7">
    <source>
        <dbReference type="ARBA" id="ARBA00047899"/>
    </source>
</evidence>
<reference evidence="10 11" key="1">
    <citation type="journal article" date="2018" name="Nat. Ecol. Evol.">
        <title>Shark genomes provide insights into elasmobranch evolution and the origin of vertebrates.</title>
        <authorList>
            <person name="Hara Y"/>
            <person name="Yamaguchi K"/>
            <person name="Onimaru K"/>
            <person name="Kadota M"/>
            <person name="Koyanagi M"/>
            <person name="Keeley SD"/>
            <person name="Tatsumi K"/>
            <person name="Tanaka K"/>
            <person name="Motone F"/>
            <person name="Kageyama Y"/>
            <person name="Nozu R"/>
            <person name="Adachi N"/>
            <person name="Nishimura O"/>
            <person name="Nakagawa R"/>
            <person name="Tanegashima C"/>
            <person name="Kiyatake I"/>
            <person name="Matsumoto R"/>
            <person name="Murakumo K"/>
            <person name="Nishida K"/>
            <person name="Terakita A"/>
            <person name="Kuratani S"/>
            <person name="Sato K"/>
            <person name="Hyodo S Kuraku.S."/>
        </authorList>
    </citation>
    <scope>NUCLEOTIDE SEQUENCE [LARGE SCALE GENOMIC DNA]</scope>
</reference>
<dbReference type="EMBL" id="BEZZ01073387">
    <property type="protein sequence ID" value="GCC42358.1"/>
    <property type="molecule type" value="Genomic_DNA"/>
</dbReference>
<organism evidence="10 11">
    <name type="scientific">Chiloscyllium punctatum</name>
    <name type="common">Brownbanded bambooshark</name>
    <name type="synonym">Hemiscyllium punctatum</name>
    <dbReference type="NCBI Taxonomy" id="137246"/>
    <lineage>
        <taxon>Eukaryota</taxon>
        <taxon>Metazoa</taxon>
        <taxon>Chordata</taxon>
        <taxon>Craniata</taxon>
        <taxon>Vertebrata</taxon>
        <taxon>Chondrichthyes</taxon>
        <taxon>Elasmobranchii</taxon>
        <taxon>Galeomorphii</taxon>
        <taxon>Galeoidea</taxon>
        <taxon>Orectolobiformes</taxon>
        <taxon>Hemiscylliidae</taxon>
        <taxon>Chiloscyllium</taxon>
    </lineage>
</organism>
<comment type="catalytic activity">
    <reaction evidence="7">
        <text>L-threonyl-[protein] + ATP = O-phospho-L-threonyl-[protein] + ADP + H(+)</text>
        <dbReference type="Rhea" id="RHEA:46608"/>
        <dbReference type="Rhea" id="RHEA-COMP:11060"/>
        <dbReference type="Rhea" id="RHEA-COMP:11605"/>
        <dbReference type="ChEBI" id="CHEBI:15378"/>
        <dbReference type="ChEBI" id="CHEBI:30013"/>
        <dbReference type="ChEBI" id="CHEBI:30616"/>
        <dbReference type="ChEBI" id="CHEBI:61977"/>
        <dbReference type="ChEBI" id="CHEBI:456216"/>
        <dbReference type="EC" id="2.7.11.1"/>
    </reaction>
</comment>
<dbReference type="InterPro" id="IPR011989">
    <property type="entry name" value="ARM-like"/>
</dbReference>
<dbReference type="Proteomes" id="UP000287033">
    <property type="component" value="Unassembled WGS sequence"/>
</dbReference>
<dbReference type="EC" id="2.7.11.1" evidence="1"/>
<dbReference type="GO" id="GO:0007224">
    <property type="term" value="P:smoothened signaling pathway"/>
    <property type="evidence" value="ECO:0007669"/>
    <property type="project" value="TreeGrafter"/>
</dbReference>
<feature type="repeat" description="ARM" evidence="9">
    <location>
        <begin position="159"/>
        <end position="186"/>
    </location>
</feature>
<evidence type="ECO:0000256" key="5">
    <source>
        <dbReference type="ARBA" id="ARBA00022777"/>
    </source>
</evidence>
<keyword evidence="2" id="KW-0723">Serine/threonine-protein kinase</keyword>
<comment type="caution">
    <text evidence="10">The sequence shown here is derived from an EMBL/GenBank/DDBJ whole genome shotgun (WGS) entry which is preliminary data.</text>
</comment>
<dbReference type="STRING" id="137246.A0A401TIB0"/>
<name>A0A401TIB0_CHIPU</name>
<dbReference type="PANTHER" id="PTHR22983">
    <property type="entry name" value="PROTEIN KINASE RELATED"/>
    <property type="match status" value="1"/>
</dbReference>
<comment type="catalytic activity">
    <reaction evidence="8">
        <text>L-seryl-[protein] + ATP = O-phospho-L-seryl-[protein] + ADP + H(+)</text>
        <dbReference type="Rhea" id="RHEA:17989"/>
        <dbReference type="Rhea" id="RHEA-COMP:9863"/>
        <dbReference type="Rhea" id="RHEA-COMP:11604"/>
        <dbReference type="ChEBI" id="CHEBI:15378"/>
        <dbReference type="ChEBI" id="CHEBI:29999"/>
        <dbReference type="ChEBI" id="CHEBI:30616"/>
        <dbReference type="ChEBI" id="CHEBI:83421"/>
        <dbReference type="ChEBI" id="CHEBI:456216"/>
        <dbReference type="EC" id="2.7.11.1"/>
    </reaction>
</comment>
<evidence type="ECO:0000256" key="2">
    <source>
        <dbReference type="ARBA" id="ARBA00022527"/>
    </source>
</evidence>
<gene>
    <name evidence="10" type="ORF">chiPu_0026150</name>
</gene>
<evidence type="ECO:0000256" key="9">
    <source>
        <dbReference type="PROSITE-ProRule" id="PRU00259"/>
    </source>
</evidence>
<evidence type="ECO:0000256" key="4">
    <source>
        <dbReference type="ARBA" id="ARBA00022741"/>
    </source>
</evidence>
<dbReference type="SUPFAM" id="SSF48371">
    <property type="entry name" value="ARM repeat"/>
    <property type="match status" value="1"/>
</dbReference>
<keyword evidence="4" id="KW-0547">Nucleotide-binding</keyword>
<dbReference type="InterPro" id="IPR016024">
    <property type="entry name" value="ARM-type_fold"/>
</dbReference>
<accession>A0A401TIB0</accession>
<keyword evidence="11" id="KW-1185">Reference proteome</keyword>
<evidence type="ECO:0000256" key="6">
    <source>
        <dbReference type="ARBA" id="ARBA00022840"/>
    </source>
</evidence>
<keyword evidence="6" id="KW-0067">ATP-binding</keyword>
<evidence type="ECO:0000313" key="11">
    <source>
        <dbReference type="Proteomes" id="UP000287033"/>
    </source>
</evidence>
<dbReference type="GO" id="GO:0005524">
    <property type="term" value="F:ATP binding"/>
    <property type="evidence" value="ECO:0007669"/>
    <property type="project" value="UniProtKB-KW"/>
</dbReference>
<evidence type="ECO:0000313" key="10">
    <source>
        <dbReference type="EMBL" id="GCC42358.1"/>
    </source>
</evidence>
<evidence type="ECO:0000256" key="1">
    <source>
        <dbReference type="ARBA" id="ARBA00012513"/>
    </source>
</evidence>
<keyword evidence="3" id="KW-0808">Transferase</keyword>
<dbReference type="Gene3D" id="1.25.10.10">
    <property type="entry name" value="Leucine-rich Repeat Variant"/>
    <property type="match status" value="1"/>
</dbReference>
<dbReference type="Pfam" id="PF13646">
    <property type="entry name" value="HEAT_2"/>
    <property type="match status" value="1"/>
</dbReference>
<dbReference type="InterPro" id="IPR000225">
    <property type="entry name" value="Armadillo"/>
</dbReference>
<dbReference type="SMART" id="SM00185">
    <property type="entry name" value="ARM"/>
    <property type="match status" value="2"/>
</dbReference>
<dbReference type="PANTHER" id="PTHR22983:SF6">
    <property type="entry name" value="SERINE_THREONINE-PROTEIN KINASE 36"/>
    <property type="match status" value="1"/>
</dbReference>
<evidence type="ECO:0000256" key="8">
    <source>
        <dbReference type="ARBA" id="ARBA00048679"/>
    </source>
</evidence>
<proteinExistence type="predicted"/>
<keyword evidence="5" id="KW-0418">Kinase</keyword>
<dbReference type="GO" id="GO:0005737">
    <property type="term" value="C:cytoplasm"/>
    <property type="evidence" value="ECO:0007669"/>
    <property type="project" value="UniProtKB-ARBA"/>
</dbReference>
<evidence type="ECO:0000256" key="3">
    <source>
        <dbReference type="ARBA" id="ARBA00022679"/>
    </source>
</evidence>
<dbReference type="GO" id="GO:0004674">
    <property type="term" value="F:protein serine/threonine kinase activity"/>
    <property type="evidence" value="ECO:0007669"/>
    <property type="project" value="UniProtKB-KW"/>
</dbReference>
<sequence length="253" mass="26799">MPLALLCRLGFSDGGFVDQLVGSGSVGPEPWARYLGELLLLLEPDSEPEPGTVSRAELLLSLLGQVCRCSAHHLPYVRAVVSPAGDWATLRRALCHPDPGLRRKACSLAAWLLSEQGVPHVPLLEAVLPLLGDPEPGVRESAGLAVGNAAFRGSCVTPGALPALLRLLSDPSPRTRQHACSALHNLGTRRCSSSSSGQALGQLLLSSAVPQRLLQLAAPQRPHSQPAPVREAALSALRALAQWPHIREVSVNR</sequence>
<protein>
    <recommendedName>
        <fullName evidence="1">non-specific serine/threonine protein kinase</fullName>
        <ecNumber evidence="1">2.7.11.1</ecNumber>
    </recommendedName>
</protein>